<keyword evidence="4" id="KW-1185">Reference proteome</keyword>
<accession>A0A0X8JHE5</accession>
<dbReference type="SMART" id="SM00062">
    <property type="entry name" value="PBPb"/>
    <property type="match status" value="1"/>
</dbReference>
<name>A0A0X8JHE5_9BACT</name>
<dbReference type="PANTHER" id="PTHR35936">
    <property type="entry name" value="MEMBRANE-BOUND LYTIC MUREIN TRANSGLYCOSYLASE F"/>
    <property type="match status" value="1"/>
</dbReference>
<dbReference type="Pfam" id="PF00497">
    <property type="entry name" value="SBP_bac_3"/>
    <property type="match status" value="1"/>
</dbReference>
<evidence type="ECO:0000256" key="1">
    <source>
        <dbReference type="ARBA" id="ARBA00022729"/>
    </source>
</evidence>
<dbReference type="PANTHER" id="PTHR35936:SF35">
    <property type="entry name" value="L-CYSTINE-BINDING PROTEIN TCYJ"/>
    <property type="match status" value="1"/>
</dbReference>
<dbReference type="Gene3D" id="3.40.190.10">
    <property type="entry name" value="Periplasmic binding protein-like II"/>
    <property type="match status" value="2"/>
</dbReference>
<evidence type="ECO:0000313" key="4">
    <source>
        <dbReference type="Proteomes" id="UP000069241"/>
    </source>
</evidence>
<proteinExistence type="predicted"/>
<reference evidence="4" key="1">
    <citation type="submission" date="2016-02" db="EMBL/GenBank/DDBJ databases">
        <authorList>
            <person name="Holder M.E."/>
            <person name="Ajami N.J."/>
            <person name="Petrosino J.F."/>
        </authorList>
    </citation>
    <scope>NUCLEOTIDE SEQUENCE [LARGE SCALE GENOMIC DNA]</scope>
    <source>
        <strain evidence="4">CCUG 45958</strain>
    </source>
</reference>
<keyword evidence="1" id="KW-0732">Signal</keyword>
<feature type="domain" description="Solute-binding protein family 3/N-terminal" evidence="2">
    <location>
        <begin position="34"/>
        <end position="255"/>
    </location>
</feature>
<evidence type="ECO:0000313" key="3">
    <source>
        <dbReference type="EMBL" id="AMD88706.1"/>
    </source>
</evidence>
<dbReference type="Proteomes" id="UP000069241">
    <property type="component" value="Chromosome"/>
</dbReference>
<protein>
    <submittedName>
        <fullName evidence="3">Amino acid ABC transporter substrate-binding protein</fullName>
    </submittedName>
</protein>
<dbReference type="SUPFAM" id="SSF53850">
    <property type="entry name" value="Periplasmic binding protein-like II"/>
    <property type="match status" value="1"/>
</dbReference>
<dbReference type="AlphaFoldDB" id="A0A0X8JHE5"/>
<gene>
    <name evidence="3" type="ORF">AXF13_00425</name>
</gene>
<dbReference type="STRING" id="44742.AXF13_00425"/>
<dbReference type="EMBL" id="CP014229">
    <property type="protein sequence ID" value="AMD88706.1"/>
    <property type="molecule type" value="Genomic_DNA"/>
</dbReference>
<dbReference type="InterPro" id="IPR001638">
    <property type="entry name" value="Solute-binding_3/MltF_N"/>
</dbReference>
<evidence type="ECO:0000259" key="2">
    <source>
        <dbReference type="SMART" id="SM00062"/>
    </source>
</evidence>
<sequence length="257" mass="28380">MERVWGAPDLLRLAGVLALSLLFFGLSAPASAAPLRVGLDSNYPPFSLVDRRGHASGFDLEVAEELCRAMGRQCEFVFLPLDGLLESMRNGGLDLLLGVSETDGRREFMDFSKPYFRARSVYIGRPGDMGTGKDGVVRIGARGGSVQVGHLRNRRAERAEVVQAEFGRLLDMLCAGELDLVLANDLAGYSFLLSERGRDFEVLGDPLPLDSFPSLVNIGVRKGEEGLREELNRAIRSIRFSGVFGRINRNYFPYTLY</sequence>
<organism evidence="3 4">
    <name type="scientific">Desulfovibrio fairfieldensis</name>
    <dbReference type="NCBI Taxonomy" id="44742"/>
    <lineage>
        <taxon>Bacteria</taxon>
        <taxon>Pseudomonadati</taxon>
        <taxon>Thermodesulfobacteriota</taxon>
        <taxon>Desulfovibrionia</taxon>
        <taxon>Desulfovibrionales</taxon>
        <taxon>Desulfovibrionaceae</taxon>
        <taxon>Desulfovibrio</taxon>
    </lineage>
</organism>
<dbReference type="RefSeq" id="WP_062251218.1">
    <property type="nucleotide sequence ID" value="NZ_CP014229.1"/>
</dbReference>
<dbReference type="KEGG" id="dfi:AXF13_00425"/>